<organism evidence="12 13">
    <name type="scientific">Allocoprobacillus halotolerans</name>
    <dbReference type="NCBI Taxonomy" id="2944914"/>
    <lineage>
        <taxon>Bacteria</taxon>
        <taxon>Bacillati</taxon>
        <taxon>Bacillota</taxon>
        <taxon>Erysipelotrichia</taxon>
        <taxon>Erysipelotrichales</taxon>
        <taxon>Erysipelotrichaceae</taxon>
        <taxon>Allocoprobacillus</taxon>
    </lineage>
</organism>
<evidence type="ECO:0000256" key="9">
    <source>
        <dbReference type="ARBA" id="ARBA00038388"/>
    </source>
</evidence>
<evidence type="ECO:0000256" key="2">
    <source>
        <dbReference type="ARBA" id="ARBA00022448"/>
    </source>
</evidence>
<feature type="transmembrane region" description="Helical" evidence="10">
    <location>
        <begin position="626"/>
        <end position="650"/>
    </location>
</feature>
<evidence type="ECO:0000256" key="7">
    <source>
        <dbReference type="ARBA" id="ARBA00022989"/>
    </source>
</evidence>
<comment type="similarity">
    <text evidence="9">Belongs to the ABC transporter superfamily. Macrolide exporter (TC 3.A.1.122) family.</text>
</comment>
<dbReference type="Pfam" id="PF02687">
    <property type="entry name" value="FtsX"/>
    <property type="match status" value="1"/>
</dbReference>
<keyword evidence="4 10" id="KW-0812">Transmembrane</keyword>
<dbReference type="InterPro" id="IPR051782">
    <property type="entry name" value="ABC_Transporter_VariousFunc"/>
</dbReference>
<dbReference type="Gene3D" id="3.40.50.300">
    <property type="entry name" value="P-loop containing nucleotide triphosphate hydrolases"/>
    <property type="match status" value="1"/>
</dbReference>
<keyword evidence="2" id="KW-0813">Transport</keyword>
<accession>A0ABY5I5R6</accession>
<dbReference type="InterPro" id="IPR003593">
    <property type="entry name" value="AAA+_ATPase"/>
</dbReference>
<keyword evidence="8 10" id="KW-0472">Membrane</keyword>
<keyword evidence="3" id="KW-1003">Cell membrane</keyword>
<evidence type="ECO:0000256" key="1">
    <source>
        <dbReference type="ARBA" id="ARBA00004429"/>
    </source>
</evidence>
<reference evidence="12" key="1">
    <citation type="submission" date="2022-07" db="EMBL/GenBank/DDBJ databases">
        <title>Faecal culturing of patients with breast cancer.</title>
        <authorList>
            <person name="Teng N.M.Y."/>
            <person name="Kiu R."/>
            <person name="Evans R."/>
            <person name="Baker D.J."/>
            <person name="Zenner C."/>
            <person name="Robinson S.D."/>
            <person name="Hall L.J."/>
        </authorList>
    </citation>
    <scope>NUCLEOTIDE SEQUENCE</scope>
    <source>
        <strain evidence="12">LH1062</strain>
    </source>
</reference>
<feature type="transmembrane region" description="Helical" evidence="10">
    <location>
        <begin position="588"/>
        <end position="614"/>
    </location>
</feature>
<feature type="transmembrane region" description="Helical" evidence="10">
    <location>
        <begin position="546"/>
        <end position="567"/>
    </location>
</feature>
<evidence type="ECO:0000256" key="3">
    <source>
        <dbReference type="ARBA" id="ARBA00022475"/>
    </source>
</evidence>
<dbReference type="SMART" id="SM00382">
    <property type="entry name" value="AAA"/>
    <property type="match status" value="1"/>
</dbReference>
<proteinExistence type="inferred from homology"/>
<feature type="domain" description="AAA+ ATPase" evidence="11">
    <location>
        <begin position="25"/>
        <end position="206"/>
    </location>
</feature>
<keyword evidence="7 10" id="KW-1133">Transmembrane helix</keyword>
<dbReference type="Pfam" id="PF00005">
    <property type="entry name" value="ABC_tran"/>
    <property type="match status" value="1"/>
</dbReference>
<dbReference type="Proteomes" id="UP001060112">
    <property type="component" value="Chromosome"/>
</dbReference>
<sequence length="661" mass="76363">MLEVKNINISFQRNIFNNAKIKFYDSCIHAIVGKSGSGKTTFLRSIIQDSSRVQMEISYNEEVISEKDDFVRKHIGYVDQLGSYFPNMSIKQHFSFYAKMKGEKISVHDINEFLSRVNLHHVNIKKSPSVLSIGERKRFLIALALYCDKDIIILDEPTASLDKKNIALLKEVLLSLKDKTIILTTHTQEILEICDVVYRIENQQFECEKNDNDKSKKENKTHEIKNYRFSPIKYFQYKTPIQWIQLIGMIVISVFILAQSLPLTQSFLIANTINPQVTNQSSKEMIFLRNRSGQLYSIYAPAYEDEIIQPFSKDDMNKIKDMEGVKGIETFTSIKLFNPHNTEEAQNMEVIDEQENSTVYSVDEGSGAPAIFPYYEYNDFNKHDQGVYISSWLSKIYNIQVGDTIKAKFYVPYQQYVLGDNPYRKISYVLKEVELKVARVLSDEESYSSIATDLMIYVPDNIFNDILNSVDQNDEEIITPGIIRASEKVDPIPYTVDEYVIFVDEDYVSDVYNAILEMDDSYDVYSTYMTYLEADVMQREAFQTKLISTGGICGIGIIAFITIQYFLMKSRKEEIELLKNNGIKRKQIYQSILFENGVYFIVTCGIGLLLSYLYQSYIEDFTNVLLFSGVIIVISFVLLCVNVIVSQFILKKKKHIKKIRL</sequence>
<evidence type="ECO:0000256" key="4">
    <source>
        <dbReference type="ARBA" id="ARBA00022692"/>
    </source>
</evidence>
<protein>
    <submittedName>
        <fullName evidence="12">ATP-binding cassette domain-containing protein</fullName>
    </submittedName>
</protein>
<evidence type="ECO:0000256" key="5">
    <source>
        <dbReference type="ARBA" id="ARBA00022741"/>
    </source>
</evidence>
<dbReference type="PANTHER" id="PTHR42939:SF1">
    <property type="entry name" value="ABC TRANSPORTER ATP-BINDING PROTEIN ALBC-RELATED"/>
    <property type="match status" value="1"/>
</dbReference>
<dbReference type="EMBL" id="CP101620">
    <property type="protein sequence ID" value="UTY40671.1"/>
    <property type="molecule type" value="Genomic_DNA"/>
</dbReference>
<dbReference type="GO" id="GO:0005524">
    <property type="term" value="F:ATP binding"/>
    <property type="evidence" value="ECO:0007669"/>
    <property type="project" value="UniProtKB-KW"/>
</dbReference>
<dbReference type="PANTHER" id="PTHR42939">
    <property type="entry name" value="ABC TRANSPORTER ATP-BINDING PROTEIN ALBC-RELATED"/>
    <property type="match status" value="1"/>
</dbReference>
<keyword evidence="6 12" id="KW-0067">ATP-binding</keyword>
<evidence type="ECO:0000313" key="13">
    <source>
        <dbReference type="Proteomes" id="UP001060112"/>
    </source>
</evidence>
<gene>
    <name evidence="12" type="ORF">NMU03_07880</name>
</gene>
<keyword evidence="5" id="KW-0547">Nucleotide-binding</keyword>
<comment type="subcellular location">
    <subcellularLocation>
        <location evidence="1">Cell inner membrane</location>
        <topology evidence="1">Multi-pass membrane protein</topology>
    </subcellularLocation>
</comment>
<evidence type="ECO:0000256" key="8">
    <source>
        <dbReference type="ARBA" id="ARBA00023136"/>
    </source>
</evidence>
<evidence type="ECO:0000256" key="6">
    <source>
        <dbReference type="ARBA" id="ARBA00022840"/>
    </source>
</evidence>
<evidence type="ECO:0000256" key="10">
    <source>
        <dbReference type="SAM" id="Phobius"/>
    </source>
</evidence>
<dbReference type="SUPFAM" id="SSF52540">
    <property type="entry name" value="P-loop containing nucleoside triphosphate hydrolases"/>
    <property type="match status" value="1"/>
</dbReference>
<dbReference type="InterPro" id="IPR003838">
    <property type="entry name" value="ABC3_permease_C"/>
</dbReference>
<dbReference type="InterPro" id="IPR003439">
    <property type="entry name" value="ABC_transporter-like_ATP-bd"/>
</dbReference>
<name>A0ABY5I5R6_9FIRM</name>
<dbReference type="InterPro" id="IPR027417">
    <property type="entry name" value="P-loop_NTPase"/>
</dbReference>
<keyword evidence="13" id="KW-1185">Reference proteome</keyword>
<evidence type="ECO:0000259" key="11">
    <source>
        <dbReference type="SMART" id="SM00382"/>
    </source>
</evidence>
<dbReference type="RefSeq" id="WP_290142111.1">
    <property type="nucleotide sequence ID" value="NZ_CP101620.1"/>
</dbReference>
<evidence type="ECO:0000313" key="12">
    <source>
        <dbReference type="EMBL" id="UTY40671.1"/>
    </source>
</evidence>